<dbReference type="PANTHER" id="PTHR43884:SF12">
    <property type="entry name" value="ISOVALERYL-COA DEHYDROGENASE, MITOCHONDRIAL-RELATED"/>
    <property type="match status" value="1"/>
</dbReference>
<accession>A0ABZ1BW77</accession>
<keyword evidence="10" id="KW-1185">Reference proteome</keyword>
<dbReference type="InterPro" id="IPR009100">
    <property type="entry name" value="AcylCoA_DH/oxidase_NM_dom_sf"/>
</dbReference>
<evidence type="ECO:0000259" key="7">
    <source>
        <dbReference type="Pfam" id="PF02770"/>
    </source>
</evidence>
<dbReference type="SUPFAM" id="SSF56645">
    <property type="entry name" value="Acyl-CoA dehydrogenase NM domain-like"/>
    <property type="match status" value="1"/>
</dbReference>
<dbReference type="Gene3D" id="2.40.110.10">
    <property type="entry name" value="Butyryl-CoA Dehydrogenase, subunit A, domain 2"/>
    <property type="match status" value="1"/>
</dbReference>
<evidence type="ECO:0000256" key="4">
    <source>
        <dbReference type="ARBA" id="ARBA00022827"/>
    </source>
</evidence>
<dbReference type="PROSITE" id="PS00073">
    <property type="entry name" value="ACYL_COA_DH_2"/>
    <property type="match status" value="1"/>
</dbReference>
<evidence type="ECO:0000259" key="6">
    <source>
        <dbReference type="Pfam" id="PF00441"/>
    </source>
</evidence>
<feature type="domain" description="Acyl-CoA dehydrogenase/oxidase N-terminal" evidence="8">
    <location>
        <begin position="26"/>
        <end position="138"/>
    </location>
</feature>
<dbReference type="Pfam" id="PF02771">
    <property type="entry name" value="Acyl-CoA_dh_N"/>
    <property type="match status" value="1"/>
</dbReference>
<evidence type="ECO:0000313" key="9">
    <source>
        <dbReference type="EMBL" id="WRP16801.1"/>
    </source>
</evidence>
<gene>
    <name evidence="9" type="ORF">U7230_12000</name>
</gene>
<dbReference type="InterPro" id="IPR036250">
    <property type="entry name" value="AcylCo_DH-like_C"/>
</dbReference>
<comment type="cofactor">
    <cofactor evidence="1 5">
        <name>FAD</name>
        <dbReference type="ChEBI" id="CHEBI:57692"/>
    </cofactor>
</comment>
<organism evidence="9 10">
    <name type="scientific">Carboxydichorda subterranea</name>
    <dbReference type="NCBI Taxonomy" id="3109565"/>
    <lineage>
        <taxon>Bacteria</taxon>
        <taxon>Bacillati</taxon>
        <taxon>Bacillota</taxon>
        <taxon>Limnochordia</taxon>
        <taxon>Limnochordales</taxon>
        <taxon>Geochordaceae</taxon>
        <taxon>Carboxydichorda</taxon>
    </lineage>
</organism>
<dbReference type="Pfam" id="PF00441">
    <property type="entry name" value="Acyl-CoA_dh_1"/>
    <property type="match status" value="1"/>
</dbReference>
<dbReference type="InterPro" id="IPR006091">
    <property type="entry name" value="Acyl-CoA_Oxase/DH_mid-dom"/>
</dbReference>
<dbReference type="PIRSF" id="PIRSF016578">
    <property type="entry name" value="HsaA"/>
    <property type="match status" value="1"/>
</dbReference>
<feature type="domain" description="Acyl-CoA oxidase/dehydrogenase middle" evidence="7">
    <location>
        <begin position="142"/>
        <end position="237"/>
    </location>
</feature>
<dbReference type="InterPro" id="IPR013786">
    <property type="entry name" value="AcylCoA_DH/ox_N"/>
</dbReference>
<dbReference type="Pfam" id="PF02770">
    <property type="entry name" value="Acyl-CoA_dh_M"/>
    <property type="match status" value="1"/>
</dbReference>
<dbReference type="PANTHER" id="PTHR43884">
    <property type="entry name" value="ACYL-COA DEHYDROGENASE"/>
    <property type="match status" value="1"/>
</dbReference>
<keyword evidence="5" id="KW-0560">Oxidoreductase</keyword>
<reference evidence="9 10" key="1">
    <citation type="journal article" date="2024" name="Front. Microbiol.">
        <title>Novel thermophilic genera Geochorda gen. nov. and Carboxydochorda gen. nov. from the deep terrestrial subsurface reveal the ecophysiological diversity in the class Limnochordia.</title>
        <authorList>
            <person name="Karnachuk O.V."/>
            <person name="Lukina A.P."/>
            <person name="Avakyan M.R."/>
            <person name="Kadnikov V.V."/>
            <person name="Begmatov S."/>
            <person name="Beletsky A.V."/>
            <person name="Vlasova K.G."/>
            <person name="Novikov A.A."/>
            <person name="Shcherbakova V.A."/>
            <person name="Mardanov A.V."/>
            <person name="Ravin N.V."/>
        </authorList>
    </citation>
    <scope>NUCLEOTIDE SEQUENCE [LARGE SCALE GENOMIC DNA]</scope>
    <source>
        <strain evidence="9 10">L945</strain>
    </source>
</reference>
<dbReference type="InterPro" id="IPR009075">
    <property type="entry name" value="AcylCo_DH/oxidase_C"/>
</dbReference>
<evidence type="ECO:0000256" key="1">
    <source>
        <dbReference type="ARBA" id="ARBA00001974"/>
    </source>
</evidence>
<feature type="domain" description="Acyl-CoA dehydrogenase/oxidase C-terminal" evidence="6">
    <location>
        <begin position="250"/>
        <end position="397"/>
    </location>
</feature>
<dbReference type="SUPFAM" id="SSF47203">
    <property type="entry name" value="Acyl-CoA dehydrogenase C-terminal domain-like"/>
    <property type="match status" value="1"/>
</dbReference>
<dbReference type="PROSITE" id="PS00072">
    <property type="entry name" value="ACYL_COA_DH_1"/>
    <property type="match status" value="1"/>
</dbReference>
<sequence>MALAAQEAGAEYAPGLEERFGPYFRPEHRALRETVREVVERHLKPHAQQWEKAGGFPPDVFRTLGEYGLLGLRVPEILGGAGLDWFSEIVFIEELHRCGMGGLPMGVMVHTDMALPVLVRFGTPEQHRRYLPAALTGKKVLAIAMTEPWAGSDLAGIRTVARRVEGGWVLDGSKTFITNGAIADLLVVAAKTDPPAGRSGISLFLVERGMPGFRTVRTLDKVGMWSSDTGELLFDQCFVPDGHLLGELHRGFYHLMWELEGERLAIAAAAVAMGQEALDQTLEYVRTRHAFGQPIGRFQALQHRIAEMAAALEAARQLVYAAAWRVEQGRRAVKEIMMAKLVATRTAFEVADEALQMHGGYGYTMEYDVQRIWRDLRLYRIGGGTDEMLREVISREMGLRPSRNRETA</sequence>
<evidence type="ECO:0000256" key="5">
    <source>
        <dbReference type="RuleBase" id="RU362125"/>
    </source>
</evidence>
<dbReference type="InterPro" id="IPR006089">
    <property type="entry name" value="Acyl-CoA_DH_CS"/>
</dbReference>
<dbReference type="Gene3D" id="1.10.540.10">
    <property type="entry name" value="Acyl-CoA dehydrogenase/oxidase, N-terminal domain"/>
    <property type="match status" value="1"/>
</dbReference>
<dbReference type="RefSeq" id="WP_324716073.1">
    <property type="nucleotide sequence ID" value="NZ_CP141615.1"/>
</dbReference>
<evidence type="ECO:0000256" key="3">
    <source>
        <dbReference type="ARBA" id="ARBA00022630"/>
    </source>
</evidence>
<comment type="similarity">
    <text evidence="2 5">Belongs to the acyl-CoA dehydrogenase family.</text>
</comment>
<dbReference type="InterPro" id="IPR046373">
    <property type="entry name" value="Acyl-CoA_Oxase/DH_mid-dom_sf"/>
</dbReference>
<dbReference type="InterPro" id="IPR037069">
    <property type="entry name" value="AcylCoA_DH/ox_N_sf"/>
</dbReference>
<proteinExistence type="inferred from homology"/>
<keyword evidence="4 5" id="KW-0274">FAD</keyword>
<dbReference type="Proteomes" id="UP001332192">
    <property type="component" value="Chromosome"/>
</dbReference>
<evidence type="ECO:0000259" key="8">
    <source>
        <dbReference type="Pfam" id="PF02771"/>
    </source>
</evidence>
<name>A0ABZ1BW77_9FIRM</name>
<dbReference type="Gene3D" id="1.20.140.10">
    <property type="entry name" value="Butyryl-CoA Dehydrogenase, subunit A, domain 3"/>
    <property type="match status" value="1"/>
</dbReference>
<evidence type="ECO:0000256" key="2">
    <source>
        <dbReference type="ARBA" id="ARBA00009347"/>
    </source>
</evidence>
<evidence type="ECO:0000313" key="10">
    <source>
        <dbReference type="Proteomes" id="UP001332192"/>
    </source>
</evidence>
<keyword evidence="3 5" id="KW-0285">Flavoprotein</keyword>
<dbReference type="EMBL" id="CP141615">
    <property type="protein sequence ID" value="WRP16801.1"/>
    <property type="molecule type" value="Genomic_DNA"/>
</dbReference>
<protein>
    <submittedName>
        <fullName evidence="9">Acyl-CoA dehydrogenase family protein</fullName>
    </submittedName>
</protein>